<organism evidence="3 4">
    <name type="scientific">Niabella ginsenosidivorans</name>
    <dbReference type="NCBI Taxonomy" id="1176587"/>
    <lineage>
        <taxon>Bacteria</taxon>
        <taxon>Pseudomonadati</taxon>
        <taxon>Bacteroidota</taxon>
        <taxon>Chitinophagia</taxon>
        <taxon>Chitinophagales</taxon>
        <taxon>Chitinophagaceae</taxon>
        <taxon>Niabella</taxon>
    </lineage>
</organism>
<protein>
    <recommendedName>
        <fullName evidence="2">BON domain-containing protein</fullName>
    </recommendedName>
</protein>
<dbReference type="InterPro" id="IPR014004">
    <property type="entry name" value="Transpt-assoc_nodulatn_dom_bac"/>
</dbReference>
<dbReference type="Gene3D" id="3.30.1340.30">
    <property type="match status" value="3"/>
</dbReference>
<reference evidence="3 4" key="1">
    <citation type="submission" date="2016-05" db="EMBL/GenBank/DDBJ databases">
        <title>Niabella ginsenosidivorans BS26 whole genome sequencing.</title>
        <authorList>
            <person name="Im W.T."/>
            <person name="Siddiqi M.Z."/>
        </authorList>
    </citation>
    <scope>NUCLEOTIDE SEQUENCE [LARGE SCALE GENOMIC DNA]</scope>
    <source>
        <strain evidence="3 4">BS26</strain>
    </source>
</reference>
<evidence type="ECO:0000313" key="3">
    <source>
        <dbReference type="EMBL" id="ANH83771.1"/>
    </source>
</evidence>
<keyword evidence="4" id="KW-1185">Reference proteome</keyword>
<name>A0A1A9IAR7_9BACT</name>
<feature type="domain" description="BON" evidence="2">
    <location>
        <begin position="78"/>
        <end position="146"/>
    </location>
</feature>
<gene>
    <name evidence="3" type="ORF">A8C56_07470</name>
</gene>
<dbReference type="InterPro" id="IPR007055">
    <property type="entry name" value="BON_dom"/>
</dbReference>
<evidence type="ECO:0000256" key="1">
    <source>
        <dbReference type="ARBA" id="ARBA00022729"/>
    </source>
</evidence>
<dbReference type="InterPro" id="IPR051686">
    <property type="entry name" value="Lipoprotein_DolP"/>
</dbReference>
<accession>A0A1A9IAR7</accession>
<evidence type="ECO:0000313" key="4">
    <source>
        <dbReference type="Proteomes" id="UP000077667"/>
    </source>
</evidence>
<feature type="domain" description="BON" evidence="2">
    <location>
        <begin position="3"/>
        <end position="71"/>
    </location>
</feature>
<dbReference type="STRING" id="1176587.A8C56_07470"/>
<dbReference type="PANTHER" id="PTHR34606">
    <property type="entry name" value="BON DOMAIN-CONTAINING PROTEIN"/>
    <property type="match status" value="1"/>
</dbReference>
<sequence length="216" mass="23710">MKSDKKIREDVLAELQWEPVLNATEIGVAVHNGVVTLSGNVDSFAKKTQAELVAKRVKGVKAVAIDINVDRWPEDNSNDTEVAAAIIAAFRYHTLVPKDKIRVKVENGWVTLEGAVEWQYQKKAAYDAIDLLQGVKGISDLIAVKPVVNKAILKDDIKRALERNADIQAANIDIQTSGNKVILKGQAGSWHEKNIIQRAAWASPGVTDVKDEIEVV</sequence>
<dbReference type="RefSeq" id="WP_067761730.1">
    <property type="nucleotide sequence ID" value="NZ_CP015772.1"/>
</dbReference>
<evidence type="ECO:0000259" key="2">
    <source>
        <dbReference type="PROSITE" id="PS50914"/>
    </source>
</evidence>
<feature type="domain" description="BON" evidence="2">
    <location>
        <begin position="149"/>
        <end position="216"/>
    </location>
</feature>
<dbReference type="PROSITE" id="PS50914">
    <property type="entry name" value="BON"/>
    <property type="match status" value="3"/>
</dbReference>
<dbReference type="PANTHER" id="PTHR34606:SF4">
    <property type="entry name" value="OUTER MEMBRANE LIPOPROTEIN DOLP"/>
    <property type="match status" value="1"/>
</dbReference>
<dbReference type="KEGG" id="nia:A8C56_07470"/>
<dbReference type="Pfam" id="PF04972">
    <property type="entry name" value="BON"/>
    <property type="match status" value="3"/>
</dbReference>
<keyword evidence="1" id="KW-0732">Signal</keyword>
<dbReference type="EMBL" id="CP015772">
    <property type="protein sequence ID" value="ANH83771.1"/>
    <property type="molecule type" value="Genomic_DNA"/>
</dbReference>
<dbReference type="Proteomes" id="UP000077667">
    <property type="component" value="Chromosome"/>
</dbReference>
<dbReference type="SMART" id="SM00749">
    <property type="entry name" value="BON"/>
    <property type="match status" value="3"/>
</dbReference>
<proteinExistence type="predicted"/>
<dbReference type="AlphaFoldDB" id="A0A1A9IAR7"/>